<dbReference type="Proteomes" id="UP000828941">
    <property type="component" value="Chromosome 1"/>
</dbReference>
<name>A0ACB9Q9J6_BAUVA</name>
<comment type="caution">
    <text evidence="1">The sequence shown here is derived from an EMBL/GenBank/DDBJ whole genome shotgun (WGS) entry which is preliminary data.</text>
</comment>
<keyword evidence="2" id="KW-1185">Reference proteome</keyword>
<dbReference type="EMBL" id="CM039426">
    <property type="protein sequence ID" value="KAI4357417.1"/>
    <property type="molecule type" value="Genomic_DNA"/>
</dbReference>
<proteinExistence type="predicted"/>
<accession>A0ACB9Q9J6</accession>
<gene>
    <name evidence="1" type="ORF">L6164_001365</name>
</gene>
<reference evidence="1 2" key="1">
    <citation type="journal article" date="2022" name="DNA Res.">
        <title>Chromosomal-level genome assembly of the orchid tree Bauhinia variegata (Leguminosae; Cercidoideae) supports the allotetraploid origin hypothesis of Bauhinia.</title>
        <authorList>
            <person name="Zhong Y."/>
            <person name="Chen Y."/>
            <person name="Zheng D."/>
            <person name="Pang J."/>
            <person name="Liu Y."/>
            <person name="Luo S."/>
            <person name="Meng S."/>
            <person name="Qian L."/>
            <person name="Wei D."/>
            <person name="Dai S."/>
            <person name="Zhou R."/>
        </authorList>
    </citation>
    <scope>NUCLEOTIDE SEQUENCE [LARGE SCALE GENOMIC DNA]</scope>
    <source>
        <strain evidence="1">BV-YZ2020</strain>
    </source>
</reference>
<evidence type="ECO:0000313" key="1">
    <source>
        <dbReference type="EMBL" id="KAI4357417.1"/>
    </source>
</evidence>
<organism evidence="1 2">
    <name type="scientific">Bauhinia variegata</name>
    <name type="common">Purple orchid tree</name>
    <name type="synonym">Phanera variegata</name>
    <dbReference type="NCBI Taxonomy" id="167791"/>
    <lineage>
        <taxon>Eukaryota</taxon>
        <taxon>Viridiplantae</taxon>
        <taxon>Streptophyta</taxon>
        <taxon>Embryophyta</taxon>
        <taxon>Tracheophyta</taxon>
        <taxon>Spermatophyta</taxon>
        <taxon>Magnoliopsida</taxon>
        <taxon>eudicotyledons</taxon>
        <taxon>Gunneridae</taxon>
        <taxon>Pentapetalae</taxon>
        <taxon>rosids</taxon>
        <taxon>fabids</taxon>
        <taxon>Fabales</taxon>
        <taxon>Fabaceae</taxon>
        <taxon>Cercidoideae</taxon>
        <taxon>Cercideae</taxon>
        <taxon>Bauhiniinae</taxon>
        <taxon>Bauhinia</taxon>
    </lineage>
</organism>
<evidence type="ECO:0000313" key="2">
    <source>
        <dbReference type="Proteomes" id="UP000828941"/>
    </source>
</evidence>
<protein>
    <submittedName>
        <fullName evidence="1">Uncharacterized protein</fullName>
    </submittedName>
</protein>
<sequence>MSCIDQNRRVHRATLKEETRTSEATAMMTNCTHCNQTGHPKDCCYELVGYPEWWDHSRASKKRNPKNISNIAKANTDNAPKRITNIRPSLQKSIFIANGNEALIIGEGSIPFTNILNLNSILLVPSINYNLLSISQLTKTLSCVVIF</sequence>